<accession>A0A8D7FB21</accession>
<sequence length="52" mass="5829">MKLLCPTNTRCLRSVVPSHSSCSEAYHLDPNPWFCLREAGGAKQVPLLLYPQ</sequence>
<protein>
    <submittedName>
        <fullName evidence="1">(wild Malaysian banana) hypothetical protein</fullName>
    </submittedName>
</protein>
<name>A0A8D7FB21_MUSAM</name>
<gene>
    <name evidence="1" type="ORF">GSMUA_167240.1</name>
</gene>
<reference evidence="1" key="1">
    <citation type="submission" date="2021-03" db="EMBL/GenBank/DDBJ databases">
        <authorList>
            <consortium name="Genoscope - CEA"/>
            <person name="William W."/>
        </authorList>
    </citation>
    <scope>NUCLEOTIDE SEQUENCE</scope>
    <source>
        <strain evidence="1">Doubled-haploid Pahang</strain>
    </source>
</reference>
<proteinExistence type="predicted"/>
<organism evidence="1">
    <name type="scientific">Musa acuminata subsp. malaccensis</name>
    <name type="common">Wild banana</name>
    <name type="synonym">Musa malaccensis</name>
    <dbReference type="NCBI Taxonomy" id="214687"/>
    <lineage>
        <taxon>Eukaryota</taxon>
        <taxon>Viridiplantae</taxon>
        <taxon>Streptophyta</taxon>
        <taxon>Embryophyta</taxon>
        <taxon>Tracheophyta</taxon>
        <taxon>Spermatophyta</taxon>
        <taxon>Magnoliopsida</taxon>
        <taxon>Liliopsida</taxon>
        <taxon>Zingiberales</taxon>
        <taxon>Musaceae</taxon>
        <taxon>Musa</taxon>
    </lineage>
</organism>
<dbReference type="EMBL" id="HG996471">
    <property type="protein sequence ID" value="CAG1846929.1"/>
    <property type="molecule type" value="Genomic_DNA"/>
</dbReference>
<evidence type="ECO:0000313" key="1">
    <source>
        <dbReference type="EMBL" id="CAG1846929.1"/>
    </source>
</evidence>
<dbReference type="AlphaFoldDB" id="A0A8D7FB21"/>